<evidence type="ECO:0000313" key="2">
    <source>
        <dbReference type="EMBL" id="KAG7567348.1"/>
    </source>
</evidence>
<keyword evidence="3" id="KW-1185">Reference proteome</keyword>
<accession>A0A8T2A2C6</accession>
<reference evidence="2 3" key="1">
    <citation type="submission" date="2020-12" db="EMBL/GenBank/DDBJ databases">
        <title>Concerted genomic and epigenomic changes stabilize Arabidopsis allopolyploids.</title>
        <authorList>
            <person name="Chen Z."/>
        </authorList>
    </citation>
    <scope>NUCLEOTIDE SEQUENCE [LARGE SCALE GENOMIC DNA]</scope>
    <source>
        <strain evidence="2">Allo738</strain>
        <tissue evidence="2">Leaf</tissue>
    </source>
</reference>
<keyword evidence="1" id="KW-0732">Signal</keyword>
<dbReference type="Proteomes" id="UP000694240">
    <property type="component" value="Chromosome 9"/>
</dbReference>
<name>A0A8T2A2C6_9BRAS</name>
<sequence length="79" mass="8607">MAKGVNVITYMVIFLILTVGVSRVKAKKPPCKEGRTAYVSPHPCSHSLCAQDCALAGVYRTGKCEPDRNRVVCNCYGCK</sequence>
<dbReference type="EMBL" id="JAEFBK010000009">
    <property type="protein sequence ID" value="KAG7567348.1"/>
    <property type="molecule type" value="Genomic_DNA"/>
</dbReference>
<protein>
    <submittedName>
        <fullName evidence="2">Uncharacterized protein</fullName>
    </submittedName>
</protein>
<proteinExistence type="predicted"/>
<comment type="caution">
    <text evidence="2">The sequence shown here is derived from an EMBL/GenBank/DDBJ whole genome shotgun (WGS) entry which is preliminary data.</text>
</comment>
<evidence type="ECO:0000256" key="1">
    <source>
        <dbReference type="SAM" id="SignalP"/>
    </source>
</evidence>
<evidence type="ECO:0000313" key="3">
    <source>
        <dbReference type="Proteomes" id="UP000694240"/>
    </source>
</evidence>
<organism evidence="2 3">
    <name type="scientific">Arabidopsis thaliana x Arabidopsis arenosa</name>
    <dbReference type="NCBI Taxonomy" id="1240361"/>
    <lineage>
        <taxon>Eukaryota</taxon>
        <taxon>Viridiplantae</taxon>
        <taxon>Streptophyta</taxon>
        <taxon>Embryophyta</taxon>
        <taxon>Tracheophyta</taxon>
        <taxon>Spermatophyta</taxon>
        <taxon>Magnoliopsida</taxon>
        <taxon>eudicotyledons</taxon>
        <taxon>Gunneridae</taxon>
        <taxon>Pentapetalae</taxon>
        <taxon>rosids</taxon>
        <taxon>malvids</taxon>
        <taxon>Brassicales</taxon>
        <taxon>Brassicaceae</taxon>
        <taxon>Camelineae</taxon>
        <taxon>Arabidopsis</taxon>
    </lineage>
</organism>
<feature type="chain" id="PRO_5035760415" evidence="1">
    <location>
        <begin position="27"/>
        <end position="79"/>
    </location>
</feature>
<dbReference type="AlphaFoldDB" id="A0A8T2A2C6"/>
<feature type="signal peptide" evidence="1">
    <location>
        <begin position="1"/>
        <end position="26"/>
    </location>
</feature>
<gene>
    <name evidence="2" type="ORF">ISN45_Aa04g002310</name>
</gene>